<keyword evidence="2" id="KW-1185">Reference proteome</keyword>
<dbReference type="RefSeq" id="WP_213668344.1">
    <property type="nucleotide sequence ID" value="NZ_JAHCDA010000001.1"/>
</dbReference>
<dbReference type="PRINTS" id="PR00411">
    <property type="entry name" value="PNDRDTASEI"/>
</dbReference>
<reference evidence="1 2" key="1">
    <citation type="submission" date="2021-05" db="EMBL/GenBank/DDBJ databases">
        <title>Roseococcus sp. XZZS9, whole genome shotgun sequencing project.</title>
        <authorList>
            <person name="Zhao G."/>
            <person name="Shen L."/>
        </authorList>
    </citation>
    <scope>NUCLEOTIDE SEQUENCE [LARGE SCALE GENOMIC DNA]</scope>
    <source>
        <strain evidence="1 2">XZZS9</strain>
    </source>
</reference>
<dbReference type="EMBL" id="JAHCDA010000001">
    <property type="protein sequence ID" value="MBS7809669.1"/>
    <property type="molecule type" value="Genomic_DNA"/>
</dbReference>
<name>A0ABS5Q7M7_9PROT</name>
<dbReference type="Proteomes" id="UP000766336">
    <property type="component" value="Unassembled WGS sequence"/>
</dbReference>
<comment type="caution">
    <text evidence="1">The sequence shown here is derived from an EMBL/GenBank/DDBJ whole genome shotgun (WGS) entry which is preliminary data.</text>
</comment>
<dbReference type="SUPFAM" id="SSF51905">
    <property type="entry name" value="FAD/NAD(P)-binding domain"/>
    <property type="match status" value="1"/>
</dbReference>
<accession>A0ABS5Q7M7</accession>
<organism evidence="1 2">
    <name type="scientific">Roseococcus pinisoli</name>
    <dbReference type="NCBI Taxonomy" id="2835040"/>
    <lineage>
        <taxon>Bacteria</taxon>
        <taxon>Pseudomonadati</taxon>
        <taxon>Pseudomonadota</taxon>
        <taxon>Alphaproteobacteria</taxon>
        <taxon>Acetobacterales</taxon>
        <taxon>Roseomonadaceae</taxon>
        <taxon>Roseococcus</taxon>
    </lineage>
</organism>
<proteinExistence type="predicted"/>
<protein>
    <submittedName>
        <fullName evidence="1">NAD(P)/FAD-dependent oxidoreductase</fullName>
    </submittedName>
</protein>
<evidence type="ECO:0000313" key="1">
    <source>
        <dbReference type="EMBL" id="MBS7809669.1"/>
    </source>
</evidence>
<gene>
    <name evidence="1" type="ORF">KHU32_01885</name>
</gene>
<evidence type="ECO:0000313" key="2">
    <source>
        <dbReference type="Proteomes" id="UP000766336"/>
    </source>
</evidence>
<dbReference type="InterPro" id="IPR036188">
    <property type="entry name" value="FAD/NAD-bd_sf"/>
</dbReference>
<dbReference type="Gene3D" id="3.50.50.60">
    <property type="entry name" value="FAD/NAD(P)-binding domain"/>
    <property type="match status" value="1"/>
</dbReference>
<sequence length="498" mass="54137">MNQTTRIAPAEPDLAGLAVLEAQVARDLEMLNLPPKNWVPPLVRDDTAVLDAVVVGAGMNGIAAAGALIFRGMPNIAVLDAAGPGQEGPWCTTARMDTLRSPKTLPGPCFGIPSLTFRAWYVANFGQESWEGLYKIFNRTWQDYLGWLQRVLKLPLTHFAKVTRISPADGLLRLTVEQPDGTRMLLARHVVLATGRAGAGGLDLPRFVDRALFPDLAALAPQPIDFEALRGRSIGIIGGGASAWDNAATALERGAARVDLYVRRAVLPQVNKGRGSTGPHFHLGFEAIPPEEKWKLNVYLQDQQGPVPHETVHRALRQSEFHVHLATPTRSARRDGDEVVIAVGGAQPREVRHDYLIVATGFSVNPAQIPELAEVAPHVSRWVDVIGDVPPELRRPEIENFPSLGPGFELRPRDASAPPELSRIHLVNYGAHLSQGGIASDIPGTMVAGDRVAEAVIRAVFLEEFPRIRQALVDYDEPELIGTPFYVPPPGKETEPNA</sequence>
<dbReference type="Pfam" id="PF13738">
    <property type="entry name" value="Pyr_redox_3"/>
    <property type="match status" value="1"/>
</dbReference>